<gene>
    <name evidence="1" type="ORF">EKL98_16315</name>
</gene>
<dbReference type="Pfam" id="PF05221">
    <property type="entry name" value="AdoHcyase"/>
    <property type="match status" value="1"/>
</dbReference>
<dbReference type="SUPFAM" id="SSF52283">
    <property type="entry name" value="Formate/glycerate dehydrogenase catalytic domain-like"/>
    <property type="match status" value="1"/>
</dbReference>
<keyword evidence="2" id="KW-1185">Reference proteome</keyword>
<dbReference type="AlphaFoldDB" id="A0A3S0M7M8"/>
<dbReference type="PANTHER" id="PTHR23420:SF0">
    <property type="entry name" value="ADENOSYLHOMOCYSTEINASE"/>
    <property type="match status" value="1"/>
</dbReference>
<dbReference type="PROSITE" id="PS00738">
    <property type="entry name" value="ADOHCYASE_1"/>
    <property type="match status" value="1"/>
</dbReference>
<accession>A0A3S0M7M8</accession>
<dbReference type="InterPro" id="IPR000043">
    <property type="entry name" value="Adenosylhomocysteinase-like"/>
</dbReference>
<dbReference type="EMBL" id="RYDJ01000151">
    <property type="protein sequence ID" value="RTY96872.1"/>
    <property type="molecule type" value="Genomic_DNA"/>
</dbReference>
<name>A0A3S0M7M8_9FLAO</name>
<comment type="caution">
    <text evidence="1">The sequence shown here is derived from an EMBL/GenBank/DDBJ whole genome shotgun (WGS) entry which is preliminary data.</text>
</comment>
<dbReference type="Gene3D" id="3.40.50.1480">
    <property type="entry name" value="Adenosylhomocysteinase-like"/>
    <property type="match status" value="1"/>
</dbReference>
<dbReference type="GO" id="GO:0005829">
    <property type="term" value="C:cytosol"/>
    <property type="evidence" value="ECO:0007669"/>
    <property type="project" value="TreeGrafter"/>
</dbReference>
<organism evidence="1 2">
    <name type="scientific">Flavobacterium bomense</name>
    <dbReference type="NCBI Taxonomy" id="2497483"/>
    <lineage>
        <taxon>Bacteria</taxon>
        <taxon>Pseudomonadati</taxon>
        <taxon>Bacteroidota</taxon>
        <taxon>Flavobacteriia</taxon>
        <taxon>Flavobacteriales</taxon>
        <taxon>Flavobacteriaceae</taxon>
        <taxon>Flavobacterium</taxon>
    </lineage>
</organism>
<dbReference type="InterPro" id="IPR020082">
    <property type="entry name" value="S-Ado-L-homoCys_hydrolase_CS"/>
</dbReference>
<evidence type="ECO:0000313" key="1">
    <source>
        <dbReference type="EMBL" id="RTY96872.1"/>
    </source>
</evidence>
<dbReference type="GO" id="GO:0033353">
    <property type="term" value="P:S-adenosylmethionine cycle"/>
    <property type="evidence" value="ECO:0007669"/>
    <property type="project" value="TreeGrafter"/>
</dbReference>
<dbReference type="GO" id="GO:0004013">
    <property type="term" value="F:adenosylhomocysteinase activity"/>
    <property type="evidence" value="ECO:0007669"/>
    <property type="project" value="TreeGrafter"/>
</dbReference>
<reference evidence="1 2" key="1">
    <citation type="submission" date="2018-12" db="EMBL/GenBank/DDBJ databases">
        <title>Flavobacterium sp. nov., isolated from glacier ice.</title>
        <authorList>
            <person name="Liu Q."/>
            <person name="Xin Y.-H."/>
        </authorList>
    </citation>
    <scope>NUCLEOTIDE SEQUENCE [LARGE SCALE GENOMIC DNA]</scope>
    <source>
        <strain evidence="1 2">RB1N8</strain>
    </source>
</reference>
<dbReference type="PANTHER" id="PTHR23420">
    <property type="entry name" value="ADENOSYLHOMOCYSTEINASE"/>
    <property type="match status" value="1"/>
</dbReference>
<dbReference type="InterPro" id="IPR042172">
    <property type="entry name" value="Adenosylhomocyst_ase-like_sf"/>
</dbReference>
<proteinExistence type="predicted"/>
<dbReference type="Proteomes" id="UP000280825">
    <property type="component" value="Unassembled WGS sequence"/>
</dbReference>
<feature type="non-terminal residue" evidence="1">
    <location>
        <position position="96"/>
    </location>
</feature>
<evidence type="ECO:0000313" key="2">
    <source>
        <dbReference type="Proteomes" id="UP000280825"/>
    </source>
</evidence>
<dbReference type="RefSeq" id="WP_148104449.1">
    <property type="nucleotide sequence ID" value="NZ_RYDJ01000151.1"/>
</dbReference>
<protein>
    <submittedName>
        <fullName evidence="1">Adenosylhomocysteinase</fullName>
    </submittedName>
</protein>
<sequence length="96" mass="10332">MSTSTMPYVAFKVKDISLAAWGRKEIELAEAEMPGLMALRAEYKDEQPLAGARIAGCLHMTIQTAVLIETLIALGAEVTWSSCNIFSTQDQAAAAI</sequence>